<dbReference type="Proteomes" id="UP001627154">
    <property type="component" value="Unassembled WGS sequence"/>
</dbReference>
<name>A0ABD2XM63_9HYME</name>
<dbReference type="AlphaFoldDB" id="A0ABD2XM63"/>
<evidence type="ECO:0000313" key="1">
    <source>
        <dbReference type="EMBL" id="KAL3405806.1"/>
    </source>
</evidence>
<proteinExistence type="predicted"/>
<organism evidence="1 2">
    <name type="scientific">Trichogramma kaykai</name>
    <dbReference type="NCBI Taxonomy" id="54128"/>
    <lineage>
        <taxon>Eukaryota</taxon>
        <taxon>Metazoa</taxon>
        <taxon>Ecdysozoa</taxon>
        <taxon>Arthropoda</taxon>
        <taxon>Hexapoda</taxon>
        <taxon>Insecta</taxon>
        <taxon>Pterygota</taxon>
        <taxon>Neoptera</taxon>
        <taxon>Endopterygota</taxon>
        <taxon>Hymenoptera</taxon>
        <taxon>Apocrita</taxon>
        <taxon>Proctotrupomorpha</taxon>
        <taxon>Chalcidoidea</taxon>
        <taxon>Trichogrammatidae</taxon>
        <taxon>Trichogramma</taxon>
    </lineage>
</organism>
<comment type="caution">
    <text evidence="1">The sequence shown here is derived from an EMBL/GenBank/DDBJ whole genome shotgun (WGS) entry which is preliminary data.</text>
</comment>
<dbReference type="EMBL" id="JBJJXI010000019">
    <property type="protein sequence ID" value="KAL3405806.1"/>
    <property type="molecule type" value="Genomic_DNA"/>
</dbReference>
<reference evidence="1 2" key="1">
    <citation type="journal article" date="2024" name="bioRxiv">
        <title>A reference genome for Trichogramma kaykai: A tiny desert-dwelling parasitoid wasp with competing sex-ratio distorters.</title>
        <authorList>
            <person name="Culotta J."/>
            <person name="Lindsey A.R."/>
        </authorList>
    </citation>
    <scope>NUCLEOTIDE SEQUENCE [LARGE SCALE GENOMIC DNA]</scope>
    <source>
        <strain evidence="1 2">KSX58</strain>
    </source>
</reference>
<evidence type="ECO:0000313" key="2">
    <source>
        <dbReference type="Proteomes" id="UP001627154"/>
    </source>
</evidence>
<keyword evidence="2" id="KW-1185">Reference proteome</keyword>
<protein>
    <submittedName>
        <fullName evidence="1">Uncharacterized protein</fullName>
    </submittedName>
</protein>
<sequence length="102" mass="11291">MTTTIIISSYTCSRTTTTTTLFSGGPTRESHLTVNESNIQQNESHCIRSCWVPAVLARGESAQRSRRIGADRRVTATAPPPPLLLPPRHWYILDLALPQKSC</sequence>
<gene>
    <name evidence="1" type="ORF">TKK_001248</name>
</gene>
<accession>A0ABD2XM63</accession>